<organism evidence="1 2">
    <name type="scientific">Aspergillus melleus</name>
    <dbReference type="NCBI Taxonomy" id="138277"/>
    <lineage>
        <taxon>Eukaryota</taxon>
        <taxon>Fungi</taxon>
        <taxon>Dikarya</taxon>
        <taxon>Ascomycota</taxon>
        <taxon>Pezizomycotina</taxon>
        <taxon>Eurotiomycetes</taxon>
        <taxon>Eurotiomycetidae</taxon>
        <taxon>Eurotiales</taxon>
        <taxon>Aspergillaceae</taxon>
        <taxon>Aspergillus</taxon>
        <taxon>Aspergillus subgen. Circumdati</taxon>
    </lineage>
</organism>
<sequence>MSGMPQIDISITTSSTTLYKYHFGKNFTVTVEATLSPLARKPITVLVLDTPLDKYGTSWFEHNLILTNTETSEAHVTLPRYELAPANEAPLETDELNPAIHRDSQDFFLTLYPGKPYSVAHTLSAEFVSNIDIGVDISRYRTMLVEAYNLNIDYCYEISLQDAARLIRWYRFGEMKQVLSGYTCVSSLLRQLIRRTQRIERVNDSIMPPVRLTLQNIQGVTVMVKKTEELTRLAHIEDDRYLFRTKSPPLSGVFHTSSDPLRPIFYSGPEAPECIADGLARAACGPGNGVPNPAGRCARDSADGAGDAADRVAKRGGNEFGGASDTGILGRGERVVWHVGL</sequence>
<reference evidence="1 2" key="1">
    <citation type="journal article" date="2023" name="ACS Omega">
        <title>Identification of the Neoaspergillic Acid Biosynthesis Gene Cluster by Establishing an In Vitro CRISPR-Ribonucleoprotein Genetic System in Aspergillus melleus.</title>
        <authorList>
            <person name="Yuan B."/>
            <person name="Grau M.F."/>
            <person name="Murata R.M."/>
            <person name="Torok T."/>
            <person name="Venkateswaran K."/>
            <person name="Stajich J.E."/>
            <person name="Wang C.C.C."/>
        </authorList>
    </citation>
    <scope>NUCLEOTIDE SEQUENCE [LARGE SCALE GENOMIC DNA]</scope>
    <source>
        <strain evidence="1 2">IMV 1140</strain>
    </source>
</reference>
<evidence type="ECO:0000313" key="2">
    <source>
        <dbReference type="Proteomes" id="UP001177260"/>
    </source>
</evidence>
<proteinExistence type="predicted"/>
<dbReference type="EMBL" id="JAOPJF010000050">
    <property type="protein sequence ID" value="KAK1142462.1"/>
    <property type="molecule type" value="Genomic_DNA"/>
</dbReference>
<protein>
    <submittedName>
        <fullName evidence="1">Uncharacterized protein</fullName>
    </submittedName>
</protein>
<keyword evidence="2" id="KW-1185">Reference proteome</keyword>
<accession>A0ACC3AXA7</accession>
<gene>
    <name evidence="1" type="ORF">N8T08_007824</name>
</gene>
<dbReference type="Proteomes" id="UP001177260">
    <property type="component" value="Unassembled WGS sequence"/>
</dbReference>
<comment type="caution">
    <text evidence="1">The sequence shown here is derived from an EMBL/GenBank/DDBJ whole genome shotgun (WGS) entry which is preliminary data.</text>
</comment>
<name>A0ACC3AXA7_9EURO</name>
<evidence type="ECO:0000313" key="1">
    <source>
        <dbReference type="EMBL" id="KAK1142462.1"/>
    </source>
</evidence>